<accession>A0A6J4N2V9</accession>
<proteinExistence type="predicted"/>
<protein>
    <submittedName>
        <fullName evidence="1">Uncharacterized protein</fullName>
    </submittedName>
</protein>
<dbReference type="AlphaFoldDB" id="A0A6J4N2V9"/>
<organism evidence="1">
    <name type="scientific">uncultured Nocardioides sp</name>
    <dbReference type="NCBI Taxonomy" id="198441"/>
    <lineage>
        <taxon>Bacteria</taxon>
        <taxon>Bacillati</taxon>
        <taxon>Actinomycetota</taxon>
        <taxon>Actinomycetes</taxon>
        <taxon>Propionibacteriales</taxon>
        <taxon>Nocardioidaceae</taxon>
        <taxon>Nocardioides</taxon>
        <taxon>environmental samples</taxon>
    </lineage>
</organism>
<evidence type="ECO:0000313" key="1">
    <source>
        <dbReference type="EMBL" id="CAA9373486.1"/>
    </source>
</evidence>
<dbReference type="EMBL" id="CADCUN010000027">
    <property type="protein sequence ID" value="CAA9373486.1"/>
    <property type="molecule type" value="Genomic_DNA"/>
</dbReference>
<gene>
    <name evidence="1" type="ORF">AVDCRST_MAG60-277</name>
</gene>
<name>A0A6J4N2V9_9ACTN</name>
<reference evidence="1" key="1">
    <citation type="submission" date="2020-02" db="EMBL/GenBank/DDBJ databases">
        <authorList>
            <person name="Meier V. D."/>
        </authorList>
    </citation>
    <scope>NUCLEOTIDE SEQUENCE</scope>
    <source>
        <strain evidence="1">AVDCRST_MAG60</strain>
    </source>
</reference>
<sequence>MRHHALDPVVNGAPWAAAAYGLYRGARAVRQR</sequence>